<reference evidence="1" key="1">
    <citation type="submission" date="2023-06" db="EMBL/GenBank/DDBJ databases">
        <authorList>
            <person name="Kurt Z."/>
        </authorList>
    </citation>
    <scope>NUCLEOTIDE SEQUENCE</scope>
</reference>
<reference evidence="2 3" key="2">
    <citation type="submission" date="2024-07" db="EMBL/GenBank/DDBJ databases">
        <authorList>
            <person name="Akdeniz Z."/>
        </authorList>
    </citation>
    <scope>NUCLEOTIDE SEQUENCE [LARGE SCALE GENOMIC DNA]</scope>
</reference>
<evidence type="ECO:0000313" key="2">
    <source>
        <dbReference type="EMBL" id="CAL5982331.1"/>
    </source>
</evidence>
<keyword evidence="3" id="KW-1185">Reference proteome</keyword>
<sequence>MQQTVLKFYSEHNQQEKIKLIIKMQEAAKTRIERIKTETQNFTTGFEIEKEDQNIFQTAVKELNQAFINFIEKNSQLRFENYVFKYQPAISNMKQIYQEQKALNNPALDEIQLFCKLEDTVASYLAKTRQQTSKALISILDNMKQQTYIKTLDKNYITLTAKMSKELLLLNSKVFVSLINKNSENQCDTFKQLKENETKFQNYLVKQDNYEDQSIIQLFQSEINNEKYATYNNVALNKNKYFNIKQPIESIEELLLNSVEQKVQVSQIQELVPKQEQQLDQQQIDENVNYIRKELNQQFNKCVYTDDQNLTITYYSINVQSYSVTCLPFVKPDNQIEVLGESQKNFLQYNIEKLKTQSIQYQLKLEDILQVEKQLGNPYVSAMEQVFKFEESVRQMVVKISSYHSFNQVYDLIVQFRKQIQLKLIEKESLDQTLQIIKQQLQQTCLKDKQKVSSLASSTVDNQDKAKASLKKLEKLQQDLNAFMTKSQRLVTCEDAHKLLKEQQNSNIDSIISQIMTEYEKEVKEYELTQSRKIKEPQASAIKPLQSQLGGSYAEEEPILDQQQIAKQVKERLDVIRKAFDVCQQAADQHKPSRYQFTTKTYGQLLEPLLQAKPELRIEELKRQNIKLINQAQQKFAMQSLQFELYIQAKIREQMDLKNPEATIMQRITLFEQSVRNVTNDILDYRIFNQVYSTLVDIRNMISLNIFDQDSLTRTSSNIREELQINNELVEKQLLQLFAQKPEEATQQQIVQQLNILKQKHDKIVATVKTTSNCEALFRLFDESLQLKKDTLQLATSLNSLKQNTQQSEGDSDDELLLPEVTHIESMLHKVVNQYETGIQESQQSYYQFQLVKFWQLYDNSQSEDKQIVRLTPKEKNFLQYNIEKLKTQSIQYQLKLEDILQVEKQLGNPYVSAMEQVFKFEESVRQMVVKISSYHSFNQVYDLIVQFRQQIQLKLIEKESLDQTLQIIKQQLQQTCLKDKQKVSSLASSTVDNQDKAKASLKKLEKLQQDLNAFMTKSQRLVTCEDAHKLLKEQQNSNIDSIISQIMTEYEKEVKEYELTQSRKIKEPQASAIKPLQSQLGGSYAEEEPILDQQQIAKQVKERLDVIRKAFDVCQQAADQHKPSRYQFTTKTYGQLLEPLLQAKPELRIEELKRQNIKLINQAQQKFAMQSLQFELYIQAKIREQMDLKNPEATIMQRITLFEQSVRNVTNDILDYRIFNQVYSTLVDIRNMISLNIFDQDSLTRTSSNIREELQINNELVEKQLLQLFAQKPEEATQQQIVQQLNILKQKHDKIVATVKTTSNCEALFRLFDESLQLKKDTLQLATSLNSLKQNTQQSEGDSDDELLLPEVTHIESMLHKVVNQYETGIQESQQSYYQFQLVKFWQLYDNSQSEDKQIVRLTPKEKNFLQYNIEKLKTQSIQYQLKLEDILQVEKQLGNPYVSAMEQVFKFEESVRQMVVKISSYHSFNQVYDLIVQFRQQIQLKLIEKESLDQTLQIIKQQLQQTCLKDKQKVSSLASSTVDNQDKAKASLKKLEKLQQDLNAFMTKSQRLVTCEDAHKLLKEQQNSNIDSIISQIMTEYEKEVKEYELTQSRKIKEPQASAIKPLQSQLGGSYAEEEPILDQQQIAKQVKERLDVIWYAFDVCQQAADQHKPSRYQFTTKTYGQLLEPLLQAKPELRIEELKRQNIKLINQAQQKFAMQSLQFELYIQAKIREQMDLKNPEATIMQRITLFEQSVRNVTNDILDYRIFNQVYSTLVDIRNMISLNIFDQDSLTRTSSNIREELQINNELVEKQLLQLFAQKPEEATQQQIVQQLNILKQKHDKIVATVKTTSNCEALFRLFDESLQLKKDTLQLATSLNSLKQNTQQSEGDSDDELLLPEVTHIESMLHKVVNQYETGIQESQQSYYQFQLVKFWQLYDNSQSEDKQIVRLTPKEKNFLQYNIEKLKTQSIQYQLKLEDILQVEKQLGNPYVSAMEQVFKFEESVRQMVVKISSYHSFNQVYDLIVQFRKQIQLKLIEKESLDQTLQIIKQQLQQTCLKDKQKVSSLASSTVDNQDKAKASLKKLEKLQQDLNAFMTKSQRLVTCEDAHKLLKEQQNSNIDSIISQIMTEYEKEVKEYELTQSRKIKEPQASAIKPLQSQLGGSYAEEEPILDQQQIAKQVKERLDVIRKAFDVCQQAADQHKPSRYQFTTKTYGQLLEPLLQAKPELRIEELKRQNIKLINQAQQKFAMQSLQFELYIQAKIREQMDLKNPEALNSKIYQYLKQQFVQYQNKQTSIKCLIKYIRRFKTQEVKYKYKWLIQKLYLKHLNVQKNNSQITTKYLYKNWKIYQNNKQVFQYNHKQKLYQMILQCLQIKFQRLRTVKELFTLFKKVKQEILIQKFNQQKTLLLIIINKFKNNNKSSHSKLKIRKLNRLNKLLYRINLINYNHQNLKIISVRLNYLHS</sequence>
<accession>A0AA86UHM9</accession>
<comment type="caution">
    <text evidence="1">The sequence shown here is derived from an EMBL/GenBank/DDBJ whole genome shotgun (WGS) entry which is preliminary data.</text>
</comment>
<proteinExistence type="predicted"/>
<organism evidence="1">
    <name type="scientific">Hexamita inflata</name>
    <dbReference type="NCBI Taxonomy" id="28002"/>
    <lineage>
        <taxon>Eukaryota</taxon>
        <taxon>Metamonada</taxon>
        <taxon>Diplomonadida</taxon>
        <taxon>Hexamitidae</taxon>
        <taxon>Hexamitinae</taxon>
        <taxon>Hexamita</taxon>
    </lineage>
</organism>
<dbReference type="Proteomes" id="UP001642409">
    <property type="component" value="Unassembled WGS sequence"/>
</dbReference>
<evidence type="ECO:0000313" key="3">
    <source>
        <dbReference type="Proteomes" id="UP001642409"/>
    </source>
</evidence>
<evidence type="ECO:0000313" key="1">
    <source>
        <dbReference type="EMBL" id="CAI9952271.1"/>
    </source>
</evidence>
<dbReference type="EMBL" id="CATOUU010000831">
    <property type="protein sequence ID" value="CAI9952271.1"/>
    <property type="molecule type" value="Genomic_DNA"/>
</dbReference>
<gene>
    <name evidence="1" type="ORF">HINF_LOCUS39916</name>
    <name evidence="2" type="ORF">HINF_LOCUS7090</name>
</gene>
<protein>
    <submittedName>
        <fullName evidence="2">Hypothetical_protein</fullName>
    </submittedName>
</protein>
<dbReference type="EMBL" id="CAXDID020000014">
    <property type="protein sequence ID" value="CAL5982331.1"/>
    <property type="molecule type" value="Genomic_DNA"/>
</dbReference>
<name>A0AA86UHM9_9EUKA</name>